<dbReference type="AlphaFoldDB" id="A0A222ZE80"/>
<dbReference type="GeneID" id="56733546"/>
<dbReference type="EMBL" id="WAGF01000014">
    <property type="protein sequence ID" value="KAB0877108.1"/>
    <property type="molecule type" value="Genomic_DNA"/>
</dbReference>
<dbReference type="Gene3D" id="3.10.450.50">
    <property type="match status" value="1"/>
</dbReference>
<dbReference type="EMBL" id="KY978630">
    <property type="protein sequence ID" value="ASR82172.1"/>
    <property type="molecule type" value="Genomic_DNA"/>
</dbReference>
<proteinExistence type="predicted"/>
<dbReference type="InterPro" id="IPR032710">
    <property type="entry name" value="NTF2-like_dom_sf"/>
</dbReference>
<gene>
    <name evidence="3" type="ORF">FZI38_15335</name>
</gene>
<evidence type="ECO:0000313" key="4">
    <source>
        <dbReference type="Proteomes" id="UP000439917"/>
    </source>
</evidence>
<dbReference type="SUPFAM" id="SSF54427">
    <property type="entry name" value="NTF2-like"/>
    <property type="match status" value="1"/>
</dbReference>
<evidence type="ECO:0000313" key="2">
    <source>
        <dbReference type="EMBL" id="ASR82172.1"/>
    </source>
</evidence>
<dbReference type="InterPro" id="IPR027843">
    <property type="entry name" value="DUF4440"/>
</dbReference>
<geneLocation type="plasmid" evidence="2">
    <name>p505108-T6SS</name>
</geneLocation>
<accession>A0A222ZE80</accession>
<dbReference type="Pfam" id="PF14534">
    <property type="entry name" value="DUF4440"/>
    <property type="match status" value="1"/>
</dbReference>
<reference evidence="2" key="2">
    <citation type="submission" date="2019-05" db="EMBL/GenBank/DDBJ databases">
        <authorList>
            <person name="Shi L."/>
            <person name="Feng J."/>
            <person name="Zhang D."/>
            <person name="Zhou D."/>
        </authorList>
    </citation>
    <scope>NUCLEOTIDE SEQUENCE</scope>
    <source>
        <strain evidence="2">505108</strain>
        <plasmid evidence="2">p505108-T6SS</plasmid>
    </source>
</reference>
<name>A0A222ZE80_CROSK</name>
<organism evidence="2">
    <name type="scientific">Cronobacter sakazakii</name>
    <name type="common">Enterobacter sakazakii</name>
    <dbReference type="NCBI Taxonomy" id="28141"/>
    <lineage>
        <taxon>Bacteria</taxon>
        <taxon>Pseudomonadati</taxon>
        <taxon>Pseudomonadota</taxon>
        <taxon>Gammaproteobacteria</taxon>
        <taxon>Enterobacterales</taxon>
        <taxon>Enterobacteriaceae</taxon>
        <taxon>Cronobacter</taxon>
    </lineage>
</organism>
<dbReference type="RefSeq" id="WP_007854402.1">
    <property type="nucleotide sequence ID" value="NZ_CABMLV010000002.1"/>
</dbReference>
<feature type="domain" description="DUF4440" evidence="1">
    <location>
        <begin position="6"/>
        <end position="110"/>
    </location>
</feature>
<protein>
    <submittedName>
        <fullName evidence="3">Nuclear transport factor 2 family protein</fullName>
    </submittedName>
</protein>
<evidence type="ECO:0000313" key="3">
    <source>
        <dbReference type="EMBL" id="KAB0877108.1"/>
    </source>
</evidence>
<reference evidence="2" key="1">
    <citation type="journal article" date="2018" name="Virulence">
        <title>Co-occurrence of 3 different resistance plasmids in a multi-drug resistant Cronobacter sakazakii isolate causing neonatal infections.</title>
        <authorList>
            <person name="Shi L."/>
            <person name="Liang Q."/>
            <person name="Zhan Z."/>
            <person name="Feng J."/>
            <person name="Zhao Y."/>
            <person name="Chen Y."/>
            <person name="Huang M."/>
            <person name="Tong Y."/>
            <person name="Wu W."/>
            <person name="Chen W."/>
            <person name="Li X."/>
            <person name="Yin Z."/>
            <person name="Wang J."/>
            <person name="Zhou D."/>
        </authorList>
    </citation>
    <scope>NUCLEOTIDE SEQUENCE</scope>
    <source>
        <strain evidence="2">505108</strain>
        <plasmid evidence="2">p505108-T6SS</plasmid>
    </source>
</reference>
<dbReference type="Proteomes" id="UP000439917">
    <property type="component" value="Unassembled WGS sequence"/>
</dbReference>
<evidence type="ECO:0000259" key="1">
    <source>
        <dbReference type="Pfam" id="PF14534"/>
    </source>
</evidence>
<keyword evidence="2" id="KW-0614">Plasmid</keyword>
<sequence length="118" mass="13171">MNLPLQLEDTLFTAMKNSDVAALTALIADDLLFINHAGQRVTKAQDIGLHSSGAITIQAIERESFESRQDEHCIIIDTCVVITGTYAGEPLNGRFHHFRTWVKRHGDWQVLGLKTTLL</sequence>
<reference evidence="3 4" key="3">
    <citation type="submission" date="2019-09" db="EMBL/GenBank/DDBJ databases">
        <title>Prevalence, distribution, and phylogeny of type two toxin-antitoxin genes possessed by Cronobacter species where C. sakazakii homologs follow sequence type lineages.</title>
        <authorList>
            <person name="Finkelstein S."/>
            <person name="Negrete F."/>
            <person name="Jang H."/>
            <person name="Gopinath G.R."/>
            <person name="Tall B.D."/>
        </authorList>
    </citation>
    <scope>NUCLEOTIDE SEQUENCE [LARGE SCALE GENOMIC DNA]</scope>
    <source>
        <strain evidence="3 4">MOD1_Comp4</strain>
    </source>
</reference>